<dbReference type="InterPro" id="IPR025110">
    <property type="entry name" value="AMP-bd_C"/>
</dbReference>
<dbReference type="GO" id="GO:0008668">
    <property type="term" value="F:2,3-dihydroxybenzoate--[aryl-carrier protein] ligase"/>
    <property type="evidence" value="ECO:0007669"/>
    <property type="project" value="InterPro"/>
</dbReference>
<proteinExistence type="inferred from homology"/>
<dbReference type="PANTHER" id="PTHR43767:SF1">
    <property type="entry name" value="NONRIBOSOMAL PEPTIDE SYNTHASE PES1 (EUROFUNG)-RELATED"/>
    <property type="match status" value="1"/>
</dbReference>
<accession>A0A2D3HJY1</accession>
<keyword evidence="3 7" id="KW-0436">Ligase</keyword>
<dbReference type="SUPFAM" id="SSF56801">
    <property type="entry name" value="Acetyl-CoA synthetase-like"/>
    <property type="match status" value="1"/>
</dbReference>
<organism evidence="7">
    <name type="scientific">Bacillus amyloliquefaciens</name>
    <name type="common">Bacillus velezensis</name>
    <dbReference type="NCBI Taxonomy" id="1390"/>
    <lineage>
        <taxon>Bacteria</taxon>
        <taxon>Bacillati</taxon>
        <taxon>Bacillota</taxon>
        <taxon>Bacilli</taxon>
        <taxon>Bacillales</taxon>
        <taxon>Bacillaceae</taxon>
        <taxon>Bacillus</taxon>
        <taxon>Bacillus amyloliquefaciens group</taxon>
    </lineage>
</organism>
<evidence type="ECO:0000256" key="2">
    <source>
        <dbReference type="ARBA" id="ARBA00006432"/>
    </source>
</evidence>
<dbReference type="GO" id="GO:0019290">
    <property type="term" value="P:siderophore biosynthetic process"/>
    <property type="evidence" value="ECO:0007669"/>
    <property type="project" value="InterPro"/>
</dbReference>
<evidence type="ECO:0000256" key="1">
    <source>
        <dbReference type="ARBA" id="ARBA00004924"/>
    </source>
</evidence>
<feature type="domain" description="AMP-binding enzyme C-terminal" evidence="6">
    <location>
        <begin position="444"/>
        <end position="519"/>
    </location>
</feature>
<dbReference type="EMBL" id="KY349813">
    <property type="protein sequence ID" value="ATU75072.1"/>
    <property type="molecule type" value="Genomic_DNA"/>
</dbReference>
<dbReference type="InterPro" id="IPR011963">
    <property type="entry name" value="DHB_AMP_lig"/>
</dbReference>
<dbReference type="Gene3D" id="2.30.38.10">
    <property type="entry name" value="Luciferase, Domain 3"/>
    <property type="match status" value="1"/>
</dbReference>
<dbReference type="InterPro" id="IPR045851">
    <property type="entry name" value="AMP-bd_C_sf"/>
</dbReference>
<evidence type="ECO:0000313" key="7">
    <source>
        <dbReference type="EMBL" id="ATU75072.1"/>
    </source>
</evidence>
<evidence type="ECO:0000256" key="3">
    <source>
        <dbReference type="ARBA" id="ARBA00022598"/>
    </source>
</evidence>
<dbReference type="PANTHER" id="PTHR43767">
    <property type="entry name" value="LONG-CHAIN-FATTY-ACID--COA LIGASE"/>
    <property type="match status" value="1"/>
</dbReference>
<dbReference type="CDD" id="cd05920">
    <property type="entry name" value="23DHB-AMP_lg"/>
    <property type="match status" value="1"/>
</dbReference>
<dbReference type="InterPro" id="IPR050237">
    <property type="entry name" value="ATP-dep_AMP-bd_enzyme"/>
</dbReference>
<dbReference type="PROSITE" id="PS00455">
    <property type="entry name" value="AMP_BINDING"/>
    <property type="match status" value="1"/>
</dbReference>
<dbReference type="Pfam" id="PF13193">
    <property type="entry name" value="AMP-binding_C"/>
    <property type="match status" value="1"/>
</dbReference>
<comment type="similarity">
    <text evidence="2">Belongs to the ATP-dependent AMP-binding enzyme family.</text>
</comment>
<keyword evidence="4" id="KW-0067">ATP-binding</keyword>
<dbReference type="InterPro" id="IPR000873">
    <property type="entry name" value="AMP-dep_synth/lig_dom"/>
</dbReference>
<evidence type="ECO:0000259" key="5">
    <source>
        <dbReference type="Pfam" id="PF00501"/>
    </source>
</evidence>
<reference evidence="7" key="1">
    <citation type="submission" date="2016-12" db="EMBL/GenBank/DDBJ databases">
        <title>Genetic analysis of synthesis of siderophore in Bacillus amyloliquefaciens SYBCH47.</title>
        <authorList>
            <person name="Sun M."/>
        </authorList>
    </citation>
    <scope>NUCLEOTIDE SEQUENCE</scope>
    <source>
        <strain evidence="7">SYBC H47</strain>
    </source>
</reference>
<sequence length="541" mass="59699">MLTGFTPWPEEWADKYRKDGCWKGETFGGMLKERAALYGNQTAVTCKDVHWTYKELDERADRLAAGLHKLGIQKEDRVVVQLPNIAEFFEVIFALFRLGALPVFALPSHRSSEITYFCEFAEAKAYIIPDTHSGFDYRALARQVKDKLPDLAHVIVAGEAEEFQELSSLHREPVQLEEVSPAEVAFLQLSGGSTGLSKLIPRTHDDYIYSLRLSAEICGLDHHSVYLAALPTAHNYPLSSPGVLGTLYAGGRVVLSPTPSPDDCFPLIEKERVTITALVPPLAMVWMDASGSRSDDLSSLQVLQVGGAKFSAEAARRVKSAFGCTLQQVFGMAEGLVNYTRLDDPEEIIVNTQGRPMSPFDEVRVLDDDGRDVAPGEAGHLFTRGPYTIRGYYKAPEHNERSFTADGFYQTGDIVKLTADGYIIVEGRAKDQINRGGEKIAAEEVENHLLAHPAVHDAAMVSMPDDFLGERSCVFVIPKGEAPKPGELKAFLRERGLAAYKIPDRIEFIASFPKTGVGKVSKKDLRETIAQKVKPAEIKQS</sequence>
<comment type="pathway">
    <text evidence="1">Siderophore biosynthesis.</text>
</comment>
<evidence type="ECO:0000259" key="6">
    <source>
        <dbReference type="Pfam" id="PF13193"/>
    </source>
</evidence>
<dbReference type="FunFam" id="3.40.50.980:FF:000003">
    <property type="entry name" value="Vibriobactin-specific 2,3-dihydroxybenzoate-AMP ligase"/>
    <property type="match status" value="1"/>
</dbReference>
<evidence type="ECO:0000256" key="4">
    <source>
        <dbReference type="ARBA" id="ARBA00022840"/>
    </source>
</evidence>
<dbReference type="RefSeq" id="WP_031378404.1">
    <property type="nucleotide sequence ID" value="NZ_CP040672.1"/>
</dbReference>
<keyword evidence="4" id="KW-0547">Nucleotide-binding</keyword>
<dbReference type="GO" id="GO:0005524">
    <property type="term" value="F:ATP binding"/>
    <property type="evidence" value="ECO:0007669"/>
    <property type="project" value="UniProtKB-KW"/>
</dbReference>
<dbReference type="NCBIfam" id="TIGR02275">
    <property type="entry name" value="DHB_AMP_lig"/>
    <property type="match status" value="1"/>
</dbReference>
<dbReference type="Gene3D" id="3.40.50.980">
    <property type="match status" value="2"/>
</dbReference>
<dbReference type="AlphaFoldDB" id="A0A2D3HJY1"/>
<protein>
    <submittedName>
        <fullName evidence="7">2,3-dihydroxybenzoate-AMP ligase</fullName>
    </submittedName>
</protein>
<dbReference type="Gene3D" id="3.30.300.30">
    <property type="match status" value="1"/>
</dbReference>
<dbReference type="InterPro" id="IPR020845">
    <property type="entry name" value="AMP-binding_CS"/>
</dbReference>
<feature type="domain" description="AMP-dependent synthetase/ligase" evidence="5">
    <location>
        <begin position="32"/>
        <end position="393"/>
    </location>
</feature>
<name>A0A2D3HJY1_BACAM</name>
<gene>
    <name evidence="7" type="primary">dhbE</name>
</gene>
<dbReference type="FunFam" id="2.30.38.10:FF:000003">
    <property type="entry name" value="Vibriobactin-specific 2,3-dihydroxybenzoate-AMP ligase"/>
    <property type="match status" value="1"/>
</dbReference>
<dbReference type="Pfam" id="PF00501">
    <property type="entry name" value="AMP-binding"/>
    <property type="match status" value="1"/>
</dbReference>
<dbReference type="FunFam" id="3.30.300.30:FF:000008">
    <property type="entry name" value="2,3-dihydroxybenzoate-AMP ligase"/>
    <property type="match status" value="1"/>
</dbReference>